<feature type="domain" description="Enoyl reductase (ER)" evidence="8">
    <location>
        <begin position="8"/>
        <end position="309"/>
    </location>
</feature>
<evidence type="ECO:0000256" key="1">
    <source>
        <dbReference type="ARBA" id="ARBA00001947"/>
    </source>
</evidence>
<evidence type="ECO:0000256" key="6">
    <source>
        <dbReference type="ARBA" id="ARBA00023027"/>
    </source>
</evidence>
<evidence type="ECO:0000256" key="4">
    <source>
        <dbReference type="ARBA" id="ARBA00022833"/>
    </source>
</evidence>
<evidence type="ECO:0000256" key="5">
    <source>
        <dbReference type="ARBA" id="ARBA00023002"/>
    </source>
</evidence>
<dbReference type="CDD" id="cd05285">
    <property type="entry name" value="sorbitol_DH"/>
    <property type="match status" value="1"/>
</dbReference>
<dbReference type="SMART" id="SM00829">
    <property type="entry name" value="PKS_ER"/>
    <property type="match status" value="1"/>
</dbReference>
<dbReference type="InterPro" id="IPR036291">
    <property type="entry name" value="NAD(P)-bd_dom_sf"/>
</dbReference>
<dbReference type="FunFam" id="3.40.50.720:FF:000068">
    <property type="entry name" value="Sorbitol dehydrogenase"/>
    <property type="match status" value="1"/>
</dbReference>
<evidence type="ECO:0000256" key="3">
    <source>
        <dbReference type="ARBA" id="ARBA00022723"/>
    </source>
</evidence>
<dbReference type="PROSITE" id="PS00059">
    <property type="entry name" value="ADH_ZINC"/>
    <property type="match status" value="1"/>
</dbReference>
<dbReference type="InterPro" id="IPR020843">
    <property type="entry name" value="ER"/>
</dbReference>
<name>A0AAW1SIZ3_9CHLO</name>
<dbReference type="GO" id="GO:0016616">
    <property type="term" value="F:oxidoreductase activity, acting on the CH-OH group of donors, NAD or NADP as acceptor"/>
    <property type="evidence" value="ECO:0007669"/>
    <property type="project" value="InterPro"/>
</dbReference>
<dbReference type="InterPro" id="IPR011032">
    <property type="entry name" value="GroES-like_sf"/>
</dbReference>
<dbReference type="SUPFAM" id="SSF50129">
    <property type="entry name" value="GroES-like"/>
    <property type="match status" value="1"/>
</dbReference>
<dbReference type="Gene3D" id="3.40.50.720">
    <property type="entry name" value="NAD(P)-binding Rossmann-like Domain"/>
    <property type="match status" value="1"/>
</dbReference>
<dbReference type="Pfam" id="PF00107">
    <property type="entry name" value="ADH_zinc_N"/>
    <property type="match status" value="1"/>
</dbReference>
<dbReference type="Pfam" id="PF08240">
    <property type="entry name" value="ADH_N"/>
    <property type="match status" value="1"/>
</dbReference>
<evidence type="ECO:0000313" key="9">
    <source>
        <dbReference type="EMBL" id="KAK9845478.1"/>
    </source>
</evidence>
<comment type="similarity">
    <text evidence="2 7">Belongs to the zinc-containing alcohol dehydrogenase family.</text>
</comment>
<evidence type="ECO:0000259" key="8">
    <source>
        <dbReference type="SMART" id="SM00829"/>
    </source>
</evidence>
<dbReference type="PANTHER" id="PTHR43161:SF9">
    <property type="entry name" value="SORBITOL DEHYDROGENASE"/>
    <property type="match status" value="1"/>
</dbReference>
<comment type="caution">
    <text evidence="9">The sequence shown here is derived from an EMBL/GenBank/DDBJ whole genome shotgun (WGS) entry which is preliminary data.</text>
</comment>
<dbReference type="SUPFAM" id="SSF51735">
    <property type="entry name" value="NAD(P)-binding Rossmann-fold domains"/>
    <property type="match status" value="1"/>
</dbReference>
<gene>
    <name evidence="9" type="ORF">WJX81_007500</name>
</gene>
<dbReference type="InterPro" id="IPR013154">
    <property type="entry name" value="ADH-like_N"/>
</dbReference>
<dbReference type="GO" id="GO:0008270">
    <property type="term" value="F:zinc ion binding"/>
    <property type="evidence" value="ECO:0007669"/>
    <property type="project" value="InterPro"/>
</dbReference>
<keyword evidence="6" id="KW-0520">NAD</keyword>
<dbReference type="InterPro" id="IPR013149">
    <property type="entry name" value="ADH-like_C"/>
</dbReference>
<dbReference type="Proteomes" id="UP001445335">
    <property type="component" value="Unassembled WGS sequence"/>
</dbReference>
<dbReference type="InterPro" id="IPR002328">
    <property type="entry name" value="ADH_Zn_CS"/>
</dbReference>
<sequence>MKAVGICGSDIHYLKHGRIADYVVKDKMVIGHESSGTVVEIGPGVSTLRPGDDVALEPGIPCWYNRSSREGRYNLDPGVQFFATPPVHGSLAEFVDHPADFCFRLPAGLTHEQGAFAEPLSVGVHACRRGSVSPGKTVAVLGAGPIGLVALMCAKAFGADTVAITDIKADNLALARQLGADTALHLDPAAEPAQVAESVRNALPGGPDIIIDCAGFESTLQTAATAINAGGTVVTVGTGCEHARLPVTRMTIREVTLAGSFRYANTYPLALQLMASKRVDVLPLITHRFGFSEADVRQGFDTAARAVETKAIKARACIG</sequence>
<keyword evidence="5" id="KW-0560">Oxidoreductase</keyword>
<protein>
    <recommendedName>
        <fullName evidence="8">Enoyl reductase (ER) domain-containing protein</fullName>
    </recommendedName>
</protein>
<comment type="cofactor">
    <cofactor evidence="1 7">
        <name>Zn(2+)</name>
        <dbReference type="ChEBI" id="CHEBI:29105"/>
    </cofactor>
</comment>
<evidence type="ECO:0000313" key="10">
    <source>
        <dbReference type="Proteomes" id="UP001445335"/>
    </source>
</evidence>
<keyword evidence="3 7" id="KW-0479">Metal-binding</keyword>
<proteinExistence type="inferred from homology"/>
<dbReference type="Gene3D" id="3.90.180.10">
    <property type="entry name" value="Medium-chain alcohol dehydrogenases, catalytic domain"/>
    <property type="match status" value="1"/>
</dbReference>
<dbReference type="PANTHER" id="PTHR43161">
    <property type="entry name" value="SORBITOL DEHYDROGENASE"/>
    <property type="match status" value="1"/>
</dbReference>
<evidence type="ECO:0000256" key="7">
    <source>
        <dbReference type="RuleBase" id="RU361277"/>
    </source>
</evidence>
<evidence type="ECO:0000256" key="2">
    <source>
        <dbReference type="ARBA" id="ARBA00008072"/>
    </source>
</evidence>
<keyword evidence="4 7" id="KW-0862">Zinc</keyword>
<organism evidence="9 10">
    <name type="scientific">Elliptochloris bilobata</name>
    <dbReference type="NCBI Taxonomy" id="381761"/>
    <lineage>
        <taxon>Eukaryota</taxon>
        <taxon>Viridiplantae</taxon>
        <taxon>Chlorophyta</taxon>
        <taxon>core chlorophytes</taxon>
        <taxon>Trebouxiophyceae</taxon>
        <taxon>Trebouxiophyceae incertae sedis</taxon>
        <taxon>Elliptochloris clade</taxon>
        <taxon>Elliptochloris</taxon>
    </lineage>
</organism>
<reference evidence="9 10" key="1">
    <citation type="journal article" date="2024" name="Nat. Commun.">
        <title>Phylogenomics reveals the evolutionary origins of lichenization in chlorophyte algae.</title>
        <authorList>
            <person name="Puginier C."/>
            <person name="Libourel C."/>
            <person name="Otte J."/>
            <person name="Skaloud P."/>
            <person name="Haon M."/>
            <person name="Grisel S."/>
            <person name="Petersen M."/>
            <person name="Berrin J.G."/>
            <person name="Delaux P.M."/>
            <person name="Dal Grande F."/>
            <person name="Keller J."/>
        </authorList>
    </citation>
    <scope>NUCLEOTIDE SEQUENCE [LARGE SCALE GENOMIC DNA]</scope>
    <source>
        <strain evidence="9 10">SAG 245.80</strain>
    </source>
</reference>
<accession>A0AAW1SIZ3</accession>
<dbReference type="InterPro" id="IPR045306">
    <property type="entry name" value="SDH-like"/>
</dbReference>
<keyword evidence="10" id="KW-1185">Reference proteome</keyword>
<dbReference type="EMBL" id="JALJOU010000003">
    <property type="protein sequence ID" value="KAK9845478.1"/>
    <property type="molecule type" value="Genomic_DNA"/>
</dbReference>
<dbReference type="AlphaFoldDB" id="A0AAW1SIZ3"/>